<dbReference type="SUPFAM" id="SSF57850">
    <property type="entry name" value="RING/U-box"/>
    <property type="match status" value="1"/>
</dbReference>
<dbReference type="Pfam" id="PF13639">
    <property type="entry name" value="zf-RING_2"/>
    <property type="match status" value="1"/>
</dbReference>
<evidence type="ECO:0000313" key="2">
    <source>
        <dbReference type="EMBL" id="QHT16522.1"/>
    </source>
</evidence>
<dbReference type="AlphaFoldDB" id="A0A6C0DJJ2"/>
<feature type="domain" description="RING-type" evidence="1">
    <location>
        <begin position="176"/>
        <end position="216"/>
    </location>
</feature>
<proteinExistence type="predicted"/>
<accession>A0A6C0DJJ2</accession>
<name>A0A6C0DJJ2_9ZZZZ</name>
<reference evidence="2" key="1">
    <citation type="journal article" date="2020" name="Nature">
        <title>Giant virus diversity and host interactions through global metagenomics.</title>
        <authorList>
            <person name="Schulz F."/>
            <person name="Roux S."/>
            <person name="Paez-Espino D."/>
            <person name="Jungbluth S."/>
            <person name="Walsh D.A."/>
            <person name="Denef V.J."/>
            <person name="McMahon K.D."/>
            <person name="Konstantinidis K.T."/>
            <person name="Eloe-Fadrosh E.A."/>
            <person name="Kyrpides N.C."/>
            <person name="Woyke T."/>
        </authorList>
    </citation>
    <scope>NUCLEOTIDE SEQUENCE</scope>
    <source>
        <strain evidence="2">GVMAG-M-3300023174-189</strain>
    </source>
</reference>
<protein>
    <recommendedName>
        <fullName evidence="1">RING-type domain-containing protein</fullName>
    </recommendedName>
</protein>
<organism evidence="2">
    <name type="scientific">viral metagenome</name>
    <dbReference type="NCBI Taxonomy" id="1070528"/>
    <lineage>
        <taxon>unclassified sequences</taxon>
        <taxon>metagenomes</taxon>
        <taxon>organismal metagenomes</taxon>
    </lineage>
</organism>
<evidence type="ECO:0000259" key="1">
    <source>
        <dbReference type="PROSITE" id="PS50089"/>
    </source>
</evidence>
<dbReference type="PROSITE" id="PS50089">
    <property type="entry name" value="ZF_RING_2"/>
    <property type="match status" value="1"/>
</dbReference>
<dbReference type="InterPro" id="IPR001841">
    <property type="entry name" value="Znf_RING"/>
</dbReference>
<sequence>MSNSLPKFFCVESMSKYRVYLNTLYRDLNILWPQENIVAGEMSIKLRTDIEKTVSYRKWNGRECKPLSWSFTGSSINMRLNDRHISIVCPIISVSDPGILPYNSCSIKPSSMIFTDILDTSNYETAVLYERDPNSSEYLTPLTRIEKVKEVVSRKGLPQHVADIVLANAISKNEICPISNDPITNEDGCVTSCGHVFSKSSLDHWLSIKNECPVCKQVCT</sequence>
<dbReference type="InterPro" id="IPR013083">
    <property type="entry name" value="Znf_RING/FYVE/PHD"/>
</dbReference>
<dbReference type="EMBL" id="MN739626">
    <property type="protein sequence ID" value="QHT16522.1"/>
    <property type="molecule type" value="Genomic_DNA"/>
</dbReference>
<dbReference type="Gene3D" id="3.30.40.10">
    <property type="entry name" value="Zinc/RING finger domain, C3HC4 (zinc finger)"/>
    <property type="match status" value="1"/>
</dbReference>